<feature type="region of interest" description="Disordered" evidence="1">
    <location>
        <begin position="163"/>
        <end position="186"/>
    </location>
</feature>
<feature type="compositionally biased region" description="Polar residues" evidence="1">
    <location>
        <begin position="401"/>
        <end position="415"/>
    </location>
</feature>
<keyword evidence="3" id="KW-1185">Reference proteome</keyword>
<evidence type="ECO:0000313" key="2">
    <source>
        <dbReference type="EMBL" id="KAF2971390.1"/>
    </source>
</evidence>
<dbReference type="OrthoDB" id="4367324at2759"/>
<dbReference type="EMBL" id="WUBL01000014">
    <property type="protein sequence ID" value="KAF2971390.1"/>
    <property type="molecule type" value="Genomic_DNA"/>
</dbReference>
<gene>
    <name evidence="2" type="ORF">GQX73_g2189</name>
</gene>
<proteinExistence type="predicted"/>
<reference evidence="2 3" key="1">
    <citation type="submission" date="2019-12" db="EMBL/GenBank/DDBJ databases">
        <title>Draft genome sequence of the ascomycete Xylaria multiplex DSM 110363.</title>
        <authorList>
            <person name="Buettner E."/>
            <person name="Kellner H."/>
        </authorList>
    </citation>
    <scope>NUCLEOTIDE SEQUENCE [LARGE SCALE GENOMIC DNA]</scope>
    <source>
        <strain evidence="2 3">DSM 110363</strain>
    </source>
</reference>
<protein>
    <submittedName>
        <fullName evidence="2">Uncharacterized protein</fullName>
    </submittedName>
</protein>
<sequence>MNNRERAQSVLEFLTAKNPPITRVGGSGQNGSRLDYYCPKAVKPWDEFDYQVLETIFGGELMKEAKRNRSNLPHYPYLDDEVDLRLGKAETITRSLFSKWNHTIVLASLRAVQDVFHPCLWREMTGEKSSACKILLPTNPENNSEGIQNEDSRGLEAMNQMNRAQKGIKKQRSKRSRQPDGGSVSVHEILLKKSGERFPKEYKSACNWNSKSLRDGKYTNKETGEWLEGVELASNNNIAPIRQAYTYCVDYECRYGCILTTSEAFIFRIKPRGNHKVSIDDPSNFNQLLEKVRYNGLMEFVSIPWGNGCDDNHHDYKELTVNLALWFAHILAGNHYKLDWDYRKLHEEELVQAPQQQEHQSKLSNKGAGGNDREETLSRTRAARNKRKRHEPEKSQEETENYSQSKGQQENQDIANFSFHGAPLPTPAIPADHYAAGTQYDNEGDSDEESRLPPIKRRFISVSQGSKSESTG</sequence>
<comment type="caution">
    <text evidence="2">The sequence shown here is derived from an EMBL/GenBank/DDBJ whole genome shotgun (WGS) entry which is preliminary data.</text>
</comment>
<accession>A0A7C8MTV9</accession>
<dbReference type="AlphaFoldDB" id="A0A7C8MTV9"/>
<evidence type="ECO:0000313" key="3">
    <source>
        <dbReference type="Proteomes" id="UP000481858"/>
    </source>
</evidence>
<feature type="compositionally biased region" description="Polar residues" evidence="1">
    <location>
        <begin position="353"/>
        <end position="364"/>
    </location>
</feature>
<dbReference type="InParanoid" id="A0A7C8MTV9"/>
<feature type="compositionally biased region" description="Polar residues" evidence="1">
    <location>
        <begin position="461"/>
        <end position="472"/>
    </location>
</feature>
<evidence type="ECO:0000256" key="1">
    <source>
        <dbReference type="SAM" id="MobiDB-lite"/>
    </source>
</evidence>
<feature type="compositionally biased region" description="Basic residues" evidence="1">
    <location>
        <begin position="166"/>
        <end position="176"/>
    </location>
</feature>
<feature type="region of interest" description="Disordered" evidence="1">
    <location>
        <begin position="352"/>
        <end position="472"/>
    </location>
</feature>
<dbReference type="Proteomes" id="UP000481858">
    <property type="component" value="Unassembled WGS sequence"/>
</dbReference>
<name>A0A7C8MTV9_9PEZI</name>
<organism evidence="2 3">
    <name type="scientific">Xylaria multiplex</name>
    <dbReference type="NCBI Taxonomy" id="323545"/>
    <lineage>
        <taxon>Eukaryota</taxon>
        <taxon>Fungi</taxon>
        <taxon>Dikarya</taxon>
        <taxon>Ascomycota</taxon>
        <taxon>Pezizomycotina</taxon>
        <taxon>Sordariomycetes</taxon>
        <taxon>Xylariomycetidae</taxon>
        <taxon>Xylariales</taxon>
        <taxon>Xylariaceae</taxon>
        <taxon>Xylaria</taxon>
    </lineage>
</organism>